<name>A0A139ADN8_GONPJ</name>
<dbReference type="AlphaFoldDB" id="A0A139ADN8"/>
<dbReference type="InterPro" id="IPR050167">
    <property type="entry name" value="Ser_Thr_protein_kinase"/>
</dbReference>
<sequence>MISPFVLPLYGVGSDVNGFPFFISPVMENGNVETYLRSVKNQSNFREEVLYDLARGMEYLHDVANVVHTDLKPGNALVNRDKRGVIADFGFAQLTGLMSKSMSLPGSWRFLPPERLGHALKITGAESLVTKAGDVYAFGIMMWFVSTCADTIIVHSA</sequence>
<dbReference type="EMBL" id="KQ965766">
    <property type="protein sequence ID" value="KXS14887.1"/>
    <property type="molecule type" value="Genomic_DNA"/>
</dbReference>
<accession>A0A139ADN8</accession>
<dbReference type="OMA" id="DRINTRY"/>
<dbReference type="STRING" id="1344416.A0A139ADN8"/>
<dbReference type="PANTHER" id="PTHR23257">
    <property type="entry name" value="SERINE-THREONINE PROTEIN KINASE"/>
    <property type="match status" value="1"/>
</dbReference>
<dbReference type="Proteomes" id="UP000070544">
    <property type="component" value="Unassembled WGS sequence"/>
</dbReference>
<dbReference type="PROSITE" id="PS50011">
    <property type="entry name" value="PROTEIN_KINASE_DOM"/>
    <property type="match status" value="1"/>
</dbReference>
<evidence type="ECO:0000313" key="2">
    <source>
        <dbReference type="EMBL" id="KXS14887.1"/>
    </source>
</evidence>
<evidence type="ECO:0000259" key="1">
    <source>
        <dbReference type="PROSITE" id="PS50011"/>
    </source>
</evidence>
<proteinExistence type="predicted"/>
<gene>
    <name evidence="2" type="ORF">M427DRAFT_99294</name>
</gene>
<keyword evidence="2" id="KW-0808">Transferase</keyword>
<dbReference type="GO" id="GO:0005737">
    <property type="term" value="C:cytoplasm"/>
    <property type="evidence" value="ECO:0007669"/>
    <property type="project" value="TreeGrafter"/>
</dbReference>
<evidence type="ECO:0000313" key="3">
    <source>
        <dbReference type="Proteomes" id="UP000070544"/>
    </source>
</evidence>
<dbReference type="GO" id="GO:0007165">
    <property type="term" value="P:signal transduction"/>
    <property type="evidence" value="ECO:0007669"/>
    <property type="project" value="TreeGrafter"/>
</dbReference>
<reference evidence="2 3" key="1">
    <citation type="journal article" date="2015" name="Genome Biol. Evol.">
        <title>Phylogenomic analyses indicate that early fungi evolved digesting cell walls of algal ancestors of land plants.</title>
        <authorList>
            <person name="Chang Y."/>
            <person name="Wang S."/>
            <person name="Sekimoto S."/>
            <person name="Aerts A.L."/>
            <person name="Choi C."/>
            <person name="Clum A."/>
            <person name="LaButti K.M."/>
            <person name="Lindquist E.A."/>
            <person name="Yee Ngan C."/>
            <person name="Ohm R.A."/>
            <person name="Salamov A.A."/>
            <person name="Grigoriev I.V."/>
            <person name="Spatafora J.W."/>
            <person name="Berbee M.L."/>
        </authorList>
    </citation>
    <scope>NUCLEOTIDE SEQUENCE [LARGE SCALE GENOMIC DNA]</scope>
    <source>
        <strain evidence="2 3">JEL478</strain>
    </source>
</reference>
<protein>
    <submittedName>
        <fullName evidence="2">Kinase-like protein</fullName>
    </submittedName>
</protein>
<organism evidence="2 3">
    <name type="scientific">Gonapodya prolifera (strain JEL478)</name>
    <name type="common">Monoblepharis prolifera</name>
    <dbReference type="NCBI Taxonomy" id="1344416"/>
    <lineage>
        <taxon>Eukaryota</taxon>
        <taxon>Fungi</taxon>
        <taxon>Fungi incertae sedis</taxon>
        <taxon>Chytridiomycota</taxon>
        <taxon>Chytridiomycota incertae sedis</taxon>
        <taxon>Monoblepharidomycetes</taxon>
        <taxon>Monoblepharidales</taxon>
        <taxon>Gonapodyaceae</taxon>
        <taxon>Gonapodya</taxon>
    </lineage>
</organism>
<dbReference type="SUPFAM" id="SSF56112">
    <property type="entry name" value="Protein kinase-like (PK-like)"/>
    <property type="match status" value="1"/>
</dbReference>
<keyword evidence="3" id="KW-1185">Reference proteome</keyword>
<dbReference type="Gene3D" id="1.10.510.10">
    <property type="entry name" value="Transferase(Phosphotransferase) domain 1"/>
    <property type="match status" value="1"/>
</dbReference>
<dbReference type="GO" id="GO:0005524">
    <property type="term" value="F:ATP binding"/>
    <property type="evidence" value="ECO:0007669"/>
    <property type="project" value="InterPro"/>
</dbReference>
<dbReference type="SMART" id="SM00220">
    <property type="entry name" value="S_TKc"/>
    <property type="match status" value="1"/>
</dbReference>
<dbReference type="InterPro" id="IPR001245">
    <property type="entry name" value="Ser-Thr/Tyr_kinase_cat_dom"/>
</dbReference>
<feature type="domain" description="Protein kinase" evidence="1">
    <location>
        <begin position="1"/>
        <end position="157"/>
    </location>
</feature>
<dbReference type="InterPro" id="IPR011009">
    <property type="entry name" value="Kinase-like_dom_sf"/>
</dbReference>
<dbReference type="Pfam" id="PF07714">
    <property type="entry name" value="PK_Tyr_Ser-Thr"/>
    <property type="match status" value="1"/>
</dbReference>
<dbReference type="GO" id="GO:0004672">
    <property type="term" value="F:protein kinase activity"/>
    <property type="evidence" value="ECO:0007669"/>
    <property type="project" value="InterPro"/>
</dbReference>
<dbReference type="InterPro" id="IPR000719">
    <property type="entry name" value="Prot_kinase_dom"/>
</dbReference>
<keyword evidence="2" id="KW-0418">Kinase</keyword>
<dbReference type="OrthoDB" id="2158504at2759"/>